<dbReference type="SUPFAM" id="SSF51735">
    <property type="entry name" value="NAD(P)-binding Rossmann-fold domains"/>
    <property type="match status" value="1"/>
</dbReference>
<proteinExistence type="inferred from homology"/>
<evidence type="ECO:0000256" key="1">
    <source>
        <dbReference type="ARBA" id="ARBA00022723"/>
    </source>
</evidence>
<gene>
    <name evidence="12" type="ORF">FAUST_599</name>
</gene>
<feature type="short sequence motif" description="DGA/G" evidence="7">
    <location>
        <begin position="1246"/>
        <end position="1248"/>
    </location>
</feature>
<comment type="cofactor">
    <cofactor evidence="8">
        <name>Zn(2+)</name>
        <dbReference type="ChEBI" id="CHEBI:29105"/>
    </cofactor>
</comment>
<organism evidence="12 13">
    <name type="scientific">Fusarium austroamericanum</name>
    <dbReference type="NCBI Taxonomy" id="282268"/>
    <lineage>
        <taxon>Eukaryota</taxon>
        <taxon>Fungi</taxon>
        <taxon>Dikarya</taxon>
        <taxon>Ascomycota</taxon>
        <taxon>Pezizomycotina</taxon>
        <taxon>Sordariomycetes</taxon>
        <taxon>Hypocreomycetidae</taxon>
        <taxon>Hypocreales</taxon>
        <taxon>Nectriaceae</taxon>
        <taxon>Fusarium</taxon>
    </lineage>
</organism>
<evidence type="ECO:0000259" key="10">
    <source>
        <dbReference type="PROSITE" id="PS50089"/>
    </source>
</evidence>
<dbReference type="GO" id="GO:0008270">
    <property type="term" value="F:zinc ion binding"/>
    <property type="evidence" value="ECO:0007669"/>
    <property type="project" value="UniProtKB-KW"/>
</dbReference>
<dbReference type="CDD" id="cd08233">
    <property type="entry name" value="butanediol_DH_like"/>
    <property type="match status" value="1"/>
</dbReference>
<dbReference type="GO" id="GO:0016042">
    <property type="term" value="P:lipid catabolic process"/>
    <property type="evidence" value="ECO:0007669"/>
    <property type="project" value="UniProtKB-UniRule"/>
</dbReference>
<dbReference type="GO" id="GO:0016787">
    <property type="term" value="F:hydrolase activity"/>
    <property type="evidence" value="ECO:0007669"/>
    <property type="project" value="UniProtKB-UniRule"/>
</dbReference>
<dbReference type="Gene3D" id="3.40.1090.10">
    <property type="entry name" value="Cytosolic phospholipase A2 catalytic domain"/>
    <property type="match status" value="1"/>
</dbReference>
<dbReference type="InterPro" id="IPR016035">
    <property type="entry name" value="Acyl_Trfase/lysoPLipase"/>
</dbReference>
<dbReference type="InterPro" id="IPR036291">
    <property type="entry name" value="NAD(P)-bd_dom_sf"/>
</dbReference>
<dbReference type="InterPro" id="IPR017907">
    <property type="entry name" value="Znf_RING_CS"/>
</dbReference>
<keyword evidence="7" id="KW-0442">Lipid degradation</keyword>
<feature type="compositionally biased region" description="Basic and acidic residues" evidence="9">
    <location>
        <begin position="899"/>
        <end position="909"/>
    </location>
</feature>
<evidence type="ECO:0000256" key="2">
    <source>
        <dbReference type="ARBA" id="ARBA00022771"/>
    </source>
</evidence>
<keyword evidence="2 6" id="KW-0863">Zinc-finger</keyword>
<reference evidence="12 13" key="1">
    <citation type="submission" date="2020-02" db="EMBL/GenBank/DDBJ databases">
        <title>Identification and distribution of gene clusters putatively required for synthesis of sphingolipid metabolism inhibitors in phylogenetically diverse species of the filamentous fungus Fusarium.</title>
        <authorList>
            <person name="Kim H.-S."/>
            <person name="Busman M."/>
            <person name="Brown D.W."/>
            <person name="Divon H."/>
            <person name="Uhlig S."/>
            <person name="Proctor R.H."/>
        </authorList>
    </citation>
    <scope>NUCLEOTIDE SEQUENCE [LARGE SCALE GENOMIC DNA]</scope>
    <source>
        <strain evidence="12 13">NRRL 2903</strain>
    </source>
</reference>
<evidence type="ECO:0000256" key="6">
    <source>
        <dbReference type="PROSITE-ProRule" id="PRU00175"/>
    </source>
</evidence>
<feature type="domain" description="PNPLA" evidence="11">
    <location>
        <begin position="1040"/>
        <end position="1259"/>
    </location>
</feature>
<name>A0AAN6HKP0_FUSAU</name>
<dbReference type="PROSITE" id="PS50089">
    <property type="entry name" value="ZF_RING_2"/>
    <property type="match status" value="1"/>
</dbReference>
<evidence type="ECO:0000313" key="12">
    <source>
        <dbReference type="EMBL" id="KAF5247815.1"/>
    </source>
</evidence>
<dbReference type="InterPro" id="IPR013149">
    <property type="entry name" value="ADH-like_C"/>
</dbReference>
<dbReference type="CDD" id="cd07199">
    <property type="entry name" value="Pat17_PNPLA8_PNPLA9_like"/>
    <property type="match status" value="1"/>
</dbReference>
<keyword evidence="4" id="KW-0560">Oxidoreductase</keyword>
<dbReference type="InterPro" id="IPR013154">
    <property type="entry name" value="ADH-like_N"/>
</dbReference>
<protein>
    <recommendedName>
        <fullName evidence="14">PNPLA domain-containing protein</fullName>
    </recommendedName>
</protein>
<dbReference type="Gene3D" id="3.90.180.10">
    <property type="entry name" value="Medium-chain alcohol dehydrogenases, catalytic domain"/>
    <property type="match status" value="1"/>
</dbReference>
<evidence type="ECO:0000313" key="13">
    <source>
        <dbReference type="Proteomes" id="UP000537989"/>
    </source>
</evidence>
<dbReference type="InterPro" id="IPR020843">
    <property type="entry name" value="ER"/>
</dbReference>
<evidence type="ECO:0000256" key="7">
    <source>
        <dbReference type="PROSITE-ProRule" id="PRU01161"/>
    </source>
</evidence>
<feature type="region of interest" description="Disordered" evidence="9">
    <location>
        <begin position="890"/>
        <end position="910"/>
    </location>
</feature>
<evidence type="ECO:0000256" key="5">
    <source>
        <dbReference type="ARBA" id="ARBA00023098"/>
    </source>
</evidence>
<dbReference type="Pfam" id="PF08240">
    <property type="entry name" value="ADH_N"/>
    <property type="match status" value="1"/>
</dbReference>
<dbReference type="GO" id="GO:0016491">
    <property type="term" value="F:oxidoreductase activity"/>
    <property type="evidence" value="ECO:0007669"/>
    <property type="project" value="UniProtKB-KW"/>
</dbReference>
<dbReference type="InterPro" id="IPR002641">
    <property type="entry name" value="PNPLA_dom"/>
</dbReference>
<dbReference type="PANTHER" id="PTHR43401:SF2">
    <property type="entry name" value="L-THREONINE 3-DEHYDROGENASE"/>
    <property type="match status" value="1"/>
</dbReference>
<evidence type="ECO:0008006" key="14">
    <source>
        <dbReference type="Google" id="ProtNLM"/>
    </source>
</evidence>
<keyword evidence="3 8" id="KW-0862">Zinc</keyword>
<evidence type="ECO:0000256" key="8">
    <source>
        <dbReference type="RuleBase" id="RU361277"/>
    </source>
</evidence>
<dbReference type="PROSITE" id="PS00518">
    <property type="entry name" value="ZF_RING_1"/>
    <property type="match status" value="1"/>
</dbReference>
<dbReference type="Pfam" id="PF01734">
    <property type="entry name" value="Patatin"/>
    <property type="match status" value="1"/>
</dbReference>
<feature type="short sequence motif" description="GXSXG" evidence="7">
    <location>
        <begin position="1077"/>
        <end position="1081"/>
    </location>
</feature>
<keyword evidence="5 7" id="KW-0443">Lipid metabolism</keyword>
<feature type="domain" description="RING-type" evidence="10">
    <location>
        <begin position="972"/>
        <end position="1015"/>
    </location>
</feature>
<dbReference type="PROSITE" id="PS00059">
    <property type="entry name" value="ADH_ZINC"/>
    <property type="match status" value="1"/>
</dbReference>
<dbReference type="Gene3D" id="3.40.50.720">
    <property type="entry name" value="NAD(P)-binding Rossmann-like Domain"/>
    <property type="match status" value="1"/>
</dbReference>
<dbReference type="InterPro" id="IPR002328">
    <property type="entry name" value="ADH_Zn_CS"/>
</dbReference>
<dbReference type="InterPro" id="IPR050129">
    <property type="entry name" value="Zn_alcohol_dh"/>
</dbReference>
<dbReference type="PANTHER" id="PTHR43401">
    <property type="entry name" value="L-THREONINE 3-DEHYDROGENASE"/>
    <property type="match status" value="1"/>
</dbReference>
<evidence type="ECO:0000256" key="9">
    <source>
        <dbReference type="SAM" id="MobiDB-lite"/>
    </source>
</evidence>
<dbReference type="InterPro" id="IPR011032">
    <property type="entry name" value="GroES-like_sf"/>
</dbReference>
<feature type="short sequence motif" description="GXGXXG" evidence="7">
    <location>
        <begin position="1044"/>
        <end position="1049"/>
    </location>
</feature>
<evidence type="ECO:0000259" key="11">
    <source>
        <dbReference type="PROSITE" id="PS51635"/>
    </source>
</evidence>
<keyword evidence="7" id="KW-0378">Hydrolase</keyword>
<feature type="active site" description="Proton acceptor" evidence="7">
    <location>
        <position position="1246"/>
    </location>
</feature>
<accession>A0AAN6HKP0</accession>
<keyword evidence="13" id="KW-1185">Reference proteome</keyword>
<sequence>MPRLPFPAFKSLVTQPLRITPTAINRSYYSTMMRAARYYGKEDIRVEQVPQPSVKAGQVKVAPAFVGICGTDLHEYLGGPNFCPTTPHPITKESIPVTLGHEFSGIITEVGPEVEGFEVGQPCAIQPTLFCGHCAACHNHAENVCHSGGFIGLSGSGGGLSESVCVNATHVHPLPRDLPLEIGALVEPLSVSWHAMTAAPEINPSSRVVILGGGPIGLAMILCLKAKGVSEIILSEVATSRQNFARELGATRVVNPISENLNEIVLDLTDGKGADVVFDCAGVPMSIKSACEVVRPKGTVVNLAIWEKEIPFNPNWITMKESSYKSVLGYSHADFQAVIANLASGAIKPSQMITRKIKLENIVEDGIKALIHDKNNQCDNCWSTQRKHKKPDPGHNKTSLEDAIIVHSTLNVRLDEYGLLKDQIERLRTPEPRRLDRSASEWFGVKPKNDDGEFLLTEGLAYDLMMDPVWTSASSIYPGLVSFIGATGSGKSSLISLLSKFSSSPLRNLFETPTVGDSGSTDSTSSNVNLYSDPDSFLKENPLLYADCEGMDGDEMPAAMRNTPPSAFQTWGLDARDITWETEPGNGGIWTRRVITKTLFPRILYIFSDVVVFVPHNRIGLEEYIFQLAQWGYSATVQAYNKPVLPGVIIAFVNRDGQVDPKDYDLDKAKDSLFDKPSFKDITRDPKLQEHVGYWAENGQTITTAEELLLCYYSSINVVQFPDGKDPTRMRQQIAKLYQKINTVCSDLRKQREIALMKWDASTLPRFIRKAFTHFACNYQIPFNFSDAWVDIQRLSFNYEGSIFDLAIKTQKARGISGWELWEAISVFSASCLFLNCVRENQPGCRPSELHWEQFDKAAERYWNKFWPCKFHIEGKDGTQYCVNAPSGHPHHQIGQNIRGEDKSHEASHTPEQLKTSFRELVDNAFRQFKSRLKGKDWHARSEEALKIHQQQIPVFYNTIHDIDEFLSHSTCLICLNGVPEHSLPCGHIICRLCARDVGNPNSGGFLRLTECPLHVHQKDLWIQGWAGFDKPSQAGLRILSLDGGGIKGVVIIEVLKRLQTCLGKIPIRDCFDLIVGTSAGGIIAGALGPGGLTIEDCGDKFVEVSNKAFTKPKPSIMPAKVGFLVNKMTAFLNHGLYLSEPFETSLKKELPDIPIFGGNYKFKKPSVKTAITTSTREGQVIVLSNYNRVPPKQAFYQLQRLGPGHEMRLWEAARATSAAPLYFPPFCREGNFDTTTEGTKQVYLDGGLWHNNPIRIADSEAAAIWPENTHAHPDILLAIGTGYHESEIHANNGTQVYLEQIINDAVPGAQSAKEKSFLRGIAETGMNQFTSSLNSERIWHEWLQAKSPSTEFESRYRRVNVEFSRVVPMDTPTTEAYDFCQEAVRKLPDDLFESIADQLIASCFFFRIDRQATPEYPREAYQCHGVIECRLQPEAIKLLGQRFESMHVMHKLPFFTIKETHKNGPDPVKSVSIESVVAQMKDKGQFQIPLTVEVTSELAETEILLHMRQKGQVISGLPRRLKDDEDDGVYEAVGKRHDQASRLRPLVDFILRRTSSEAWMSPPGSDTSSKWRHNSFKRILIKRKKKF</sequence>
<dbReference type="SMART" id="SM00829">
    <property type="entry name" value="PKS_ER"/>
    <property type="match status" value="1"/>
</dbReference>
<dbReference type="SUPFAM" id="SSF50129">
    <property type="entry name" value="GroES-like"/>
    <property type="match status" value="1"/>
</dbReference>
<dbReference type="PROSITE" id="PS51635">
    <property type="entry name" value="PNPLA"/>
    <property type="match status" value="1"/>
</dbReference>
<dbReference type="EMBL" id="JAAMOD010000011">
    <property type="protein sequence ID" value="KAF5247815.1"/>
    <property type="molecule type" value="Genomic_DNA"/>
</dbReference>
<dbReference type="Pfam" id="PF00107">
    <property type="entry name" value="ADH_zinc_N"/>
    <property type="match status" value="1"/>
</dbReference>
<dbReference type="Proteomes" id="UP000537989">
    <property type="component" value="Unassembled WGS sequence"/>
</dbReference>
<evidence type="ECO:0000256" key="4">
    <source>
        <dbReference type="ARBA" id="ARBA00023002"/>
    </source>
</evidence>
<dbReference type="GO" id="GO:0046486">
    <property type="term" value="P:glycerolipid metabolic process"/>
    <property type="evidence" value="ECO:0007669"/>
    <property type="project" value="UniProtKB-ARBA"/>
</dbReference>
<comment type="similarity">
    <text evidence="8">Belongs to the zinc-containing alcohol dehydrogenase family.</text>
</comment>
<dbReference type="InterPro" id="IPR001841">
    <property type="entry name" value="Znf_RING"/>
</dbReference>
<dbReference type="SUPFAM" id="SSF52151">
    <property type="entry name" value="FabD/lysophospholipase-like"/>
    <property type="match status" value="1"/>
</dbReference>
<comment type="caution">
    <text evidence="12">The sequence shown here is derived from an EMBL/GenBank/DDBJ whole genome shotgun (WGS) entry which is preliminary data.</text>
</comment>
<evidence type="ECO:0000256" key="3">
    <source>
        <dbReference type="ARBA" id="ARBA00022833"/>
    </source>
</evidence>
<feature type="active site" description="Nucleophile" evidence="7">
    <location>
        <position position="1079"/>
    </location>
</feature>
<keyword evidence="1 8" id="KW-0479">Metal-binding</keyword>